<dbReference type="Pfam" id="PF01026">
    <property type="entry name" value="TatD_DNase"/>
    <property type="match status" value="1"/>
</dbReference>
<dbReference type="InterPro" id="IPR032466">
    <property type="entry name" value="Metal_Hydrolase"/>
</dbReference>
<dbReference type="PIRSF" id="PIRSF005902">
    <property type="entry name" value="DNase_TatD"/>
    <property type="match status" value="1"/>
</dbReference>
<dbReference type="NCBIfam" id="TIGR00010">
    <property type="entry name" value="YchF/TatD family DNA exonuclease"/>
    <property type="match status" value="1"/>
</dbReference>
<dbReference type="AlphaFoldDB" id="A0A4Y3TRX0"/>
<dbReference type="PROSITE" id="PS01091">
    <property type="entry name" value="TATD_3"/>
    <property type="match status" value="1"/>
</dbReference>
<dbReference type="InterPro" id="IPR001130">
    <property type="entry name" value="TatD-like"/>
</dbReference>
<dbReference type="GO" id="GO:0016788">
    <property type="term" value="F:hydrolase activity, acting on ester bonds"/>
    <property type="evidence" value="ECO:0007669"/>
    <property type="project" value="InterPro"/>
</dbReference>
<dbReference type="SUPFAM" id="SSF51556">
    <property type="entry name" value="Metallo-dependent hydrolases"/>
    <property type="match status" value="1"/>
</dbReference>
<feature type="binding site" evidence="4">
    <location>
        <position position="142"/>
    </location>
    <ligand>
        <name>a divalent metal cation</name>
        <dbReference type="ChEBI" id="CHEBI:60240"/>
        <label>2</label>
    </ligand>
</feature>
<dbReference type="CDD" id="cd01310">
    <property type="entry name" value="TatD_DNAse"/>
    <property type="match status" value="1"/>
</dbReference>
<evidence type="ECO:0000256" key="2">
    <source>
        <dbReference type="ARBA" id="ARBA00022723"/>
    </source>
</evidence>
<keyword evidence="3" id="KW-0378">Hydrolase</keyword>
<feature type="binding site" evidence="4">
    <location>
        <position position="168"/>
    </location>
    <ligand>
        <name>a divalent metal cation</name>
        <dbReference type="ChEBI" id="CHEBI:60240"/>
        <label>2</label>
    </ligand>
</feature>
<dbReference type="PROSITE" id="PS01090">
    <property type="entry name" value="TATD_2"/>
    <property type="match status" value="1"/>
</dbReference>
<organism evidence="5 6">
    <name type="scientific">Acetobacter peroxydans</name>
    <dbReference type="NCBI Taxonomy" id="104098"/>
    <lineage>
        <taxon>Bacteria</taxon>
        <taxon>Pseudomonadati</taxon>
        <taxon>Pseudomonadota</taxon>
        <taxon>Alphaproteobacteria</taxon>
        <taxon>Acetobacterales</taxon>
        <taxon>Acetobacteraceae</taxon>
        <taxon>Acetobacter</taxon>
    </lineage>
</organism>
<comment type="similarity">
    <text evidence="1">Belongs to the metallo-dependent hydrolases superfamily. TatD-type hydrolase family.</text>
</comment>
<evidence type="ECO:0000256" key="1">
    <source>
        <dbReference type="ARBA" id="ARBA00009275"/>
    </source>
</evidence>
<dbReference type="Proteomes" id="UP000317730">
    <property type="component" value="Unassembled WGS sequence"/>
</dbReference>
<keyword evidence="6" id="KW-1185">Reference proteome</keyword>
<sequence length="271" mass="29752">MSGAVTRAGMGRLIDTHCHLDHFSDEELPALLDEARQMGLSGLVTIGTRLSRAGEQFALAGYDRPDLRVWCTIGTHPDHVDEEALPSAEQIATMADRPEVIGIGETGLDYFHGEDAIRPVQQESFRRHIAAARLLDVPVIIHARQADDDVAAVLEDEYAQGAFPILLHCFASGPELARRVLALGGYISFSGIATFPKCDEIRAVAQSVPDDRIVVETDSPYLAPVPKRGKRNQPAWVAYTAERLAQERSMDTVAFADLTSANFFRLFRKAV</sequence>
<evidence type="ECO:0000256" key="3">
    <source>
        <dbReference type="ARBA" id="ARBA00022801"/>
    </source>
</evidence>
<dbReference type="EMBL" id="BJMV01000001">
    <property type="protein sequence ID" value="GEB84542.1"/>
    <property type="molecule type" value="Genomic_DNA"/>
</dbReference>
<reference evidence="5 6" key="1">
    <citation type="submission" date="2019-06" db="EMBL/GenBank/DDBJ databases">
        <title>Whole genome shotgun sequence of Acetobacter peroxydans NBRC 13755.</title>
        <authorList>
            <person name="Hosoyama A."/>
            <person name="Uohara A."/>
            <person name="Ohji S."/>
            <person name="Ichikawa N."/>
        </authorList>
    </citation>
    <scope>NUCLEOTIDE SEQUENCE [LARGE SCALE GENOMIC DNA]</scope>
    <source>
        <strain evidence="5 6">NBRC 13755</strain>
    </source>
</reference>
<protein>
    <submittedName>
        <fullName evidence="5">LuxR family transcriptional regulator</fullName>
    </submittedName>
</protein>
<dbReference type="Gene3D" id="3.20.20.140">
    <property type="entry name" value="Metal-dependent hydrolases"/>
    <property type="match status" value="1"/>
</dbReference>
<dbReference type="PANTHER" id="PTHR46124:SF2">
    <property type="entry name" value="D-AMINOACYL-TRNA DEACYLASE"/>
    <property type="match status" value="1"/>
</dbReference>
<evidence type="ECO:0000313" key="6">
    <source>
        <dbReference type="Proteomes" id="UP000317730"/>
    </source>
</evidence>
<proteinExistence type="inferred from homology"/>
<feature type="binding site" evidence="4">
    <location>
        <position position="105"/>
    </location>
    <ligand>
        <name>a divalent metal cation</name>
        <dbReference type="ChEBI" id="CHEBI:60240"/>
        <label>1</label>
    </ligand>
</feature>
<dbReference type="InterPro" id="IPR018228">
    <property type="entry name" value="DNase_TatD-rel_CS"/>
</dbReference>
<dbReference type="GO" id="GO:0046872">
    <property type="term" value="F:metal ion binding"/>
    <property type="evidence" value="ECO:0007669"/>
    <property type="project" value="UniProtKB-KW"/>
</dbReference>
<name>A0A4Y3TRX0_9PROT</name>
<feature type="binding site" evidence="4">
    <location>
        <position position="218"/>
    </location>
    <ligand>
        <name>a divalent metal cation</name>
        <dbReference type="ChEBI" id="CHEBI:60240"/>
        <label>1</label>
    </ligand>
</feature>
<comment type="caution">
    <text evidence="5">The sequence shown here is derived from an EMBL/GenBank/DDBJ whole genome shotgun (WGS) entry which is preliminary data.</text>
</comment>
<keyword evidence="2 4" id="KW-0479">Metal-binding</keyword>
<accession>A0A4Y3TRX0</accession>
<feature type="binding site" evidence="4">
    <location>
        <position position="17"/>
    </location>
    <ligand>
        <name>a divalent metal cation</name>
        <dbReference type="ChEBI" id="CHEBI:60240"/>
        <label>1</label>
    </ligand>
</feature>
<evidence type="ECO:0000313" key="5">
    <source>
        <dbReference type="EMBL" id="GEB84542.1"/>
    </source>
</evidence>
<dbReference type="FunFam" id="3.20.20.140:FF:000005">
    <property type="entry name" value="TatD family hydrolase"/>
    <property type="match status" value="1"/>
</dbReference>
<dbReference type="PROSITE" id="PS01137">
    <property type="entry name" value="TATD_1"/>
    <property type="match status" value="1"/>
</dbReference>
<feature type="binding site" evidence="4">
    <location>
        <position position="19"/>
    </location>
    <ligand>
        <name>a divalent metal cation</name>
        <dbReference type="ChEBI" id="CHEBI:60240"/>
        <label>1</label>
    </ligand>
</feature>
<dbReference type="InterPro" id="IPR015991">
    <property type="entry name" value="TatD/YcfH-like"/>
</dbReference>
<evidence type="ECO:0000256" key="4">
    <source>
        <dbReference type="PIRSR" id="PIRSR005902-1"/>
    </source>
</evidence>
<dbReference type="PANTHER" id="PTHR46124">
    <property type="entry name" value="D-AMINOACYL-TRNA DEACYLASE"/>
    <property type="match status" value="1"/>
</dbReference>
<dbReference type="GO" id="GO:0005829">
    <property type="term" value="C:cytosol"/>
    <property type="evidence" value="ECO:0007669"/>
    <property type="project" value="TreeGrafter"/>
</dbReference>
<gene>
    <name evidence="5" type="ORF">APE01nite_03390</name>
</gene>
<dbReference type="GO" id="GO:0004536">
    <property type="term" value="F:DNA nuclease activity"/>
    <property type="evidence" value="ECO:0007669"/>
    <property type="project" value="InterPro"/>
</dbReference>